<keyword evidence="3" id="KW-1185">Reference proteome</keyword>
<keyword evidence="1" id="KW-1133">Transmembrane helix</keyword>
<gene>
    <name evidence="2" type="ORF">SEVIR_4G276600v2</name>
</gene>
<name>A0A4U6V288_SETVI</name>
<accession>A0A4U6V288</accession>
<organism evidence="2 3">
    <name type="scientific">Setaria viridis</name>
    <name type="common">Green bristlegrass</name>
    <name type="synonym">Setaria italica subsp. viridis</name>
    <dbReference type="NCBI Taxonomy" id="4556"/>
    <lineage>
        <taxon>Eukaryota</taxon>
        <taxon>Viridiplantae</taxon>
        <taxon>Streptophyta</taxon>
        <taxon>Embryophyta</taxon>
        <taxon>Tracheophyta</taxon>
        <taxon>Spermatophyta</taxon>
        <taxon>Magnoliopsida</taxon>
        <taxon>Liliopsida</taxon>
        <taxon>Poales</taxon>
        <taxon>Poaceae</taxon>
        <taxon>PACMAD clade</taxon>
        <taxon>Panicoideae</taxon>
        <taxon>Panicodae</taxon>
        <taxon>Paniceae</taxon>
        <taxon>Cenchrinae</taxon>
        <taxon>Setaria</taxon>
    </lineage>
</organism>
<dbReference type="Proteomes" id="UP000298652">
    <property type="component" value="Chromosome 4"/>
</dbReference>
<keyword evidence="1" id="KW-0812">Transmembrane</keyword>
<protein>
    <submittedName>
        <fullName evidence="2">Uncharacterized protein</fullName>
    </submittedName>
</protein>
<feature type="transmembrane region" description="Helical" evidence="1">
    <location>
        <begin position="54"/>
        <end position="74"/>
    </location>
</feature>
<keyword evidence="1" id="KW-0472">Membrane</keyword>
<dbReference type="OMA" id="NQIARGP"/>
<dbReference type="EMBL" id="CM016555">
    <property type="protein sequence ID" value="TKW23181.1"/>
    <property type="molecule type" value="Genomic_DNA"/>
</dbReference>
<reference evidence="2" key="1">
    <citation type="submission" date="2019-03" db="EMBL/GenBank/DDBJ databases">
        <title>WGS assembly of Setaria viridis.</title>
        <authorList>
            <person name="Huang P."/>
            <person name="Jenkins J."/>
            <person name="Grimwood J."/>
            <person name="Barry K."/>
            <person name="Healey A."/>
            <person name="Mamidi S."/>
            <person name="Sreedasyam A."/>
            <person name="Shu S."/>
            <person name="Feldman M."/>
            <person name="Wu J."/>
            <person name="Yu Y."/>
            <person name="Chen C."/>
            <person name="Johnson J."/>
            <person name="Rokhsar D."/>
            <person name="Baxter I."/>
            <person name="Schmutz J."/>
            <person name="Brutnell T."/>
            <person name="Kellogg E."/>
        </authorList>
    </citation>
    <scope>NUCLEOTIDE SEQUENCE [LARGE SCALE GENOMIC DNA]</scope>
</reference>
<evidence type="ECO:0000256" key="1">
    <source>
        <dbReference type="SAM" id="Phobius"/>
    </source>
</evidence>
<dbReference type="Gramene" id="TKW23181">
    <property type="protein sequence ID" value="TKW23181"/>
    <property type="gene ID" value="SEVIR_4G276600v2"/>
</dbReference>
<sequence length="101" mass="10458">MAGRPAELHLQRVIAGRRARLLVNAGALLISAAGSVIIHAAATPSDASSGPARPLIAFCIFVLGVSLVMSALVADRFPRAARAGVAIARALQRYVFGLVGW</sequence>
<dbReference type="AlphaFoldDB" id="A0A4U6V288"/>
<feature type="transmembrane region" description="Helical" evidence="1">
    <location>
        <begin position="21"/>
        <end position="42"/>
    </location>
</feature>
<evidence type="ECO:0000313" key="2">
    <source>
        <dbReference type="EMBL" id="TKW23181.1"/>
    </source>
</evidence>
<evidence type="ECO:0000313" key="3">
    <source>
        <dbReference type="Proteomes" id="UP000298652"/>
    </source>
</evidence>
<proteinExistence type="predicted"/>